<dbReference type="EMBL" id="CYRY02045022">
    <property type="protein sequence ID" value="VCX40278.1"/>
    <property type="molecule type" value="Genomic_DNA"/>
</dbReference>
<accession>A0A9X9M9T7</accession>
<protein>
    <submittedName>
        <fullName evidence="1">Uncharacterized protein</fullName>
    </submittedName>
</protein>
<gene>
    <name evidence="1" type="ORF">BN2614_LOCUS3</name>
</gene>
<comment type="caution">
    <text evidence="1">The sequence shown here is derived from an EMBL/GenBank/DDBJ whole genome shotgun (WGS) entry which is preliminary data.</text>
</comment>
<organism evidence="1 2">
    <name type="scientific">Gulo gulo</name>
    <name type="common">Wolverine</name>
    <name type="synonym">Gluton</name>
    <dbReference type="NCBI Taxonomy" id="48420"/>
    <lineage>
        <taxon>Eukaryota</taxon>
        <taxon>Metazoa</taxon>
        <taxon>Chordata</taxon>
        <taxon>Craniata</taxon>
        <taxon>Vertebrata</taxon>
        <taxon>Euteleostomi</taxon>
        <taxon>Mammalia</taxon>
        <taxon>Eutheria</taxon>
        <taxon>Laurasiatheria</taxon>
        <taxon>Carnivora</taxon>
        <taxon>Caniformia</taxon>
        <taxon>Musteloidea</taxon>
        <taxon>Mustelidae</taxon>
        <taxon>Guloninae</taxon>
        <taxon>Gulo</taxon>
    </lineage>
</organism>
<reference evidence="1 2" key="1">
    <citation type="submission" date="2018-10" db="EMBL/GenBank/DDBJ databases">
        <authorList>
            <person name="Ekblom R."/>
            <person name="Jareborg N."/>
        </authorList>
    </citation>
    <scope>NUCLEOTIDE SEQUENCE [LARGE SCALE GENOMIC DNA]</scope>
    <source>
        <tissue evidence="1">Muscle</tissue>
    </source>
</reference>
<keyword evidence="2" id="KW-1185">Reference proteome</keyword>
<evidence type="ECO:0000313" key="1">
    <source>
        <dbReference type="EMBL" id="VCX40278.1"/>
    </source>
</evidence>
<dbReference type="Proteomes" id="UP000269945">
    <property type="component" value="Unassembled WGS sequence"/>
</dbReference>
<sequence length="58" mass="6784">MARLPQGLPRKPSICWQNQFLALKQNQMRTMPTIFMWSLLAPRISPLREGLLNLNYSL</sequence>
<evidence type="ECO:0000313" key="2">
    <source>
        <dbReference type="Proteomes" id="UP000269945"/>
    </source>
</evidence>
<dbReference type="AlphaFoldDB" id="A0A9X9M9T7"/>
<name>A0A9X9M9T7_GULGU</name>
<proteinExistence type="predicted"/>